<comment type="caution">
    <text evidence="1">The sequence shown here is derived from an EMBL/GenBank/DDBJ whole genome shotgun (WGS) entry which is preliminary data.</text>
</comment>
<dbReference type="InterPro" id="IPR036397">
    <property type="entry name" value="RNaseH_sf"/>
</dbReference>
<name>A0A9P8I185_9PEZI</name>
<dbReference type="InterPro" id="IPR012337">
    <property type="entry name" value="RNaseH-like_sf"/>
</dbReference>
<dbReference type="SUPFAM" id="SSF53098">
    <property type="entry name" value="Ribonuclease H-like"/>
    <property type="match status" value="1"/>
</dbReference>
<dbReference type="Gene3D" id="3.30.420.10">
    <property type="entry name" value="Ribonuclease H-like superfamily/Ribonuclease H"/>
    <property type="match status" value="1"/>
</dbReference>
<reference evidence="1" key="1">
    <citation type="submission" date="2021-03" db="EMBL/GenBank/DDBJ databases">
        <title>Comparative genomics and phylogenomic investigation of the class Geoglossomycetes provide insights into ecological specialization and systematics.</title>
        <authorList>
            <person name="Melie T."/>
            <person name="Pirro S."/>
            <person name="Miller A.N."/>
            <person name="Quandt A."/>
        </authorList>
    </citation>
    <scope>NUCLEOTIDE SEQUENCE</scope>
    <source>
        <strain evidence="1">CAQ_001_2017</strain>
    </source>
</reference>
<accession>A0A9P8I185</accession>
<evidence type="ECO:0000313" key="1">
    <source>
        <dbReference type="EMBL" id="KAH0533856.1"/>
    </source>
</evidence>
<organism evidence="1 2">
    <name type="scientific">Trichoglossum hirsutum</name>
    <dbReference type="NCBI Taxonomy" id="265104"/>
    <lineage>
        <taxon>Eukaryota</taxon>
        <taxon>Fungi</taxon>
        <taxon>Dikarya</taxon>
        <taxon>Ascomycota</taxon>
        <taxon>Pezizomycotina</taxon>
        <taxon>Geoglossomycetes</taxon>
        <taxon>Geoglossales</taxon>
        <taxon>Geoglossaceae</taxon>
        <taxon>Trichoglossum</taxon>
    </lineage>
</organism>
<dbReference type="GO" id="GO:0003676">
    <property type="term" value="F:nucleic acid binding"/>
    <property type="evidence" value="ECO:0007669"/>
    <property type="project" value="InterPro"/>
</dbReference>
<evidence type="ECO:0000313" key="2">
    <source>
        <dbReference type="Proteomes" id="UP000750711"/>
    </source>
</evidence>
<gene>
    <name evidence="1" type="ORF">GP486_008961</name>
</gene>
<keyword evidence="2" id="KW-1185">Reference proteome</keyword>
<dbReference type="EMBL" id="JAGHQM010004641">
    <property type="protein sequence ID" value="KAH0533856.1"/>
    <property type="molecule type" value="Genomic_DNA"/>
</dbReference>
<dbReference type="Proteomes" id="UP000750711">
    <property type="component" value="Unassembled WGS sequence"/>
</dbReference>
<feature type="non-terminal residue" evidence="1">
    <location>
        <position position="89"/>
    </location>
</feature>
<protein>
    <submittedName>
        <fullName evidence="1">Uncharacterized protein</fullName>
    </submittedName>
</protein>
<dbReference type="AlphaFoldDB" id="A0A9P8I185"/>
<proteinExistence type="predicted"/>
<sequence length="89" mass="9624">MGEAARAPERSIDVETSGLNPWAKDFKVLTVALSTTNFNVAFALDHPKAGWNATERKAIIAALEDVLRGTGRLIAHNAPFEVVVLILLL</sequence>